<protein>
    <submittedName>
        <fullName evidence="2">Uncharacterized protein</fullName>
    </submittedName>
</protein>
<keyword evidence="1" id="KW-0472">Membrane</keyword>
<reference evidence="2 3" key="1">
    <citation type="submission" date="2012-06" db="EMBL/GenBank/DDBJ databases">
        <title>Finished chromosome of genome of Cylindrospermum stagnale PCC 7417.</title>
        <authorList>
            <consortium name="US DOE Joint Genome Institute"/>
            <person name="Gugger M."/>
            <person name="Coursin T."/>
            <person name="Rippka R."/>
            <person name="Tandeau De Marsac N."/>
            <person name="Huntemann M."/>
            <person name="Wei C.-L."/>
            <person name="Han J."/>
            <person name="Detter J.C."/>
            <person name="Han C."/>
            <person name="Tapia R."/>
            <person name="Chen A."/>
            <person name="Kyrpides N."/>
            <person name="Mavromatis K."/>
            <person name="Markowitz V."/>
            <person name="Szeto E."/>
            <person name="Ivanova N."/>
            <person name="Pagani I."/>
            <person name="Pati A."/>
            <person name="Goodwin L."/>
            <person name="Nordberg H.P."/>
            <person name="Cantor M.N."/>
            <person name="Hua S.X."/>
            <person name="Woyke T."/>
            <person name="Kerfeld C.A."/>
        </authorList>
    </citation>
    <scope>NUCLEOTIDE SEQUENCE [LARGE SCALE GENOMIC DNA]</scope>
    <source>
        <strain evidence="2 3">PCC 7417</strain>
    </source>
</reference>
<dbReference type="RefSeq" id="WP_015209837.1">
    <property type="nucleotide sequence ID" value="NC_019757.1"/>
</dbReference>
<proteinExistence type="predicted"/>
<dbReference type="Proteomes" id="UP000010475">
    <property type="component" value="Chromosome"/>
</dbReference>
<keyword evidence="1" id="KW-1133">Transmembrane helix</keyword>
<name>K9X4N0_9NOST</name>
<dbReference type="KEGG" id="csg:Cylst_4519"/>
<dbReference type="EMBL" id="CP003642">
    <property type="protein sequence ID" value="AFZ26597.1"/>
    <property type="molecule type" value="Genomic_DNA"/>
</dbReference>
<dbReference type="HOGENOM" id="CLU_3134769_0_0_3"/>
<feature type="transmembrane region" description="Helical" evidence="1">
    <location>
        <begin position="6"/>
        <end position="29"/>
    </location>
</feature>
<gene>
    <name evidence="2" type="ORF">Cylst_4519</name>
</gene>
<evidence type="ECO:0000256" key="1">
    <source>
        <dbReference type="SAM" id="Phobius"/>
    </source>
</evidence>
<organism evidence="2 3">
    <name type="scientific">Cylindrospermum stagnale PCC 7417</name>
    <dbReference type="NCBI Taxonomy" id="56107"/>
    <lineage>
        <taxon>Bacteria</taxon>
        <taxon>Bacillati</taxon>
        <taxon>Cyanobacteriota</taxon>
        <taxon>Cyanophyceae</taxon>
        <taxon>Nostocales</taxon>
        <taxon>Nostocaceae</taxon>
        <taxon>Cylindrospermum</taxon>
    </lineage>
</organism>
<keyword evidence="3" id="KW-1185">Reference proteome</keyword>
<evidence type="ECO:0000313" key="2">
    <source>
        <dbReference type="EMBL" id="AFZ26597.1"/>
    </source>
</evidence>
<accession>K9X4N0</accession>
<keyword evidence="1" id="KW-0812">Transmembrane</keyword>
<dbReference type="AlphaFoldDB" id="K9X4N0"/>
<evidence type="ECO:0000313" key="3">
    <source>
        <dbReference type="Proteomes" id="UP000010475"/>
    </source>
</evidence>
<dbReference type="eggNOG" id="COG1943">
    <property type="taxonomic scope" value="Bacteria"/>
</dbReference>
<sequence>MAALAGVGVMTGGAAVVAFGAGFAAWKFIKGNKNAPKQILKKLEAKLYS</sequence>